<protein>
    <submittedName>
        <fullName evidence="2">NADH:flavin oxidoreductase</fullName>
    </submittedName>
</protein>
<dbReference type="InterPro" id="IPR045247">
    <property type="entry name" value="Oye-like"/>
</dbReference>
<dbReference type="PANTHER" id="PTHR22893">
    <property type="entry name" value="NADH OXIDOREDUCTASE-RELATED"/>
    <property type="match status" value="1"/>
</dbReference>
<comment type="caution">
    <text evidence="2">The sequence shown here is derived from an EMBL/GenBank/DDBJ whole genome shotgun (WGS) entry which is preliminary data.</text>
</comment>
<feature type="domain" description="NADH:flavin oxidoreductase/NADH oxidase N-terminal" evidence="1">
    <location>
        <begin position="24"/>
        <end position="331"/>
    </location>
</feature>
<dbReference type="InterPro" id="IPR001155">
    <property type="entry name" value="OxRdtase_FMN_N"/>
</dbReference>
<proteinExistence type="predicted"/>
<dbReference type="InterPro" id="IPR013785">
    <property type="entry name" value="Aldolase_TIM"/>
</dbReference>
<dbReference type="SUPFAM" id="SSF51395">
    <property type="entry name" value="FMN-linked oxidoreductases"/>
    <property type="match status" value="1"/>
</dbReference>
<dbReference type="Gene3D" id="3.20.20.70">
    <property type="entry name" value="Aldolase class I"/>
    <property type="match status" value="1"/>
</dbReference>
<dbReference type="EMBL" id="JBDFRB010000008">
    <property type="protein sequence ID" value="MEN2745041.1"/>
    <property type="molecule type" value="Genomic_DNA"/>
</dbReference>
<dbReference type="RefSeq" id="WP_345885393.1">
    <property type="nucleotide sequence ID" value="NZ_JBDFRB010000008.1"/>
</dbReference>
<dbReference type="PANTHER" id="PTHR22893:SF55">
    <property type="entry name" value="OXIDOREDUCTASE-RELATED"/>
    <property type="match status" value="1"/>
</dbReference>
<evidence type="ECO:0000259" key="1">
    <source>
        <dbReference type="Pfam" id="PF00724"/>
    </source>
</evidence>
<dbReference type="Pfam" id="PF00724">
    <property type="entry name" value="Oxidored_FMN"/>
    <property type="match status" value="1"/>
</dbReference>
<sequence>MTIEHADHRDASAAEDSSAPLSALFTPFDLGSLHVPNRFVMAPMTREFSPGGVPTDEVAGYYARRAAAGVGLLITEGVYVSEDSGPSTRVPRLFGEEQLAGWRKVVDAVHAAGGKIAPQLWHLGAARGGHPEYSPHLPTLSPSGIAPNGAERGRAATVEELARIRDDFARAAAAAKETGFDAVELHGAHGYLLDQFLWEGTNRRDDSYGGSLEARLRFPLEVVAAVREAVGPDFPVIFRFSQWKSGDYGARIAGSPEELAAVLRALAGAGVSVFHPSTRRHWEPAFPETGAAGAADAQLGLAGWTKKLTGLPVITVGSVGLDNTFEVTWQEDGRSDVRGLEALLEQFGRGEFDLVALGRVLLSDPAWVAKLRDGRTEEIRPFSAEDRHRLS</sequence>
<dbReference type="CDD" id="cd04747">
    <property type="entry name" value="OYE_like_5_FMN"/>
    <property type="match status" value="1"/>
</dbReference>
<name>A0ABU9X0R6_9MICC</name>
<evidence type="ECO:0000313" key="3">
    <source>
        <dbReference type="Proteomes" id="UP001422074"/>
    </source>
</evidence>
<dbReference type="Proteomes" id="UP001422074">
    <property type="component" value="Unassembled WGS sequence"/>
</dbReference>
<organism evidence="2 3">
    <name type="scientific">Sinomonas halotolerans</name>
    <dbReference type="NCBI Taxonomy" id="1644133"/>
    <lineage>
        <taxon>Bacteria</taxon>
        <taxon>Bacillati</taxon>
        <taxon>Actinomycetota</taxon>
        <taxon>Actinomycetes</taxon>
        <taxon>Micrococcales</taxon>
        <taxon>Micrococcaceae</taxon>
        <taxon>Sinomonas</taxon>
    </lineage>
</organism>
<gene>
    <name evidence="2" type="ORF">ABCQ75_10890</name>
</gene>
<evidence type="ECO:0000313" key="2">
    <source>
        <dbReference type="EMBL" id="MEN2745041.1"/>
    </source>
</evidence>
<reference evidence="2 3" key="1">
    <citation type="submission" date="2024-05" db="EMBL/GenBank/DDBJ databases">
        <title>Sinomonas sp. nov., isolated from a waste landfill.</title>
        <authorList>
            <person name="Zhao Y."/>
        </authorList>
    </citation>
    <scope>NUCLEOTIDE SEQUENCE [LARGE SCALE GENOMIC DNA]</scope>
    <source>
        <strain evidence="2 3">CCTCC AB2014300</strain>
    </source>
</reference>
<keyword evidence="3" id="KW-1185">Reference proteome</keyword>
<accession>A0ABU9X0R6</accession>